<keyword evidence="6 8" id="KW-0472">Membrane</keyword>
<dbReference type="Gene3D" id="2.60.40.1120">
    <property type="entry name" value="Carboxypeptidase-like, regulatory domain"/>
    <property type="match status" value="1"/>
</dbReference>
<evidence type="ECO:0000256" key="7">
    <source>
        <dbReference type="ARBA" id="ARBA00023237"/>
    </source>
</evidence>
<evidence type="ECO:0000256" key="3">
    <source>
        <dbReference type="ARBA" id="ARBA00022452"/>
    </source>
</evidence>
<dbReference type="Gene3D" id="2.40.170.20">
    <property type="entry name" value="TonB-dependent receptor, beta-barrel domain"/>
    <property type="match status" value="1"/>
</dbReference>
<dbReference type="InterPro" id="IPR036942">
    <property type="entry name" value="Beta-barrel_TonB_sf"/>
</dbReference>
<evidence type="ECO:0000256" key="9">
    <source>
        <dbReference type="SAM" id="SignalP"/>
    </source>
</evidence>
<evidence type="ECO:0000256" key="1">
    <source>
        <dbReference type="ARBA" id="ARBA00004571"/>
    </source>
</evidence>
<keyword evidence="3 8" id="KW-1134">Transmembrane beta strand</keyword>
<dbReference type="EMBL" id="JAEHFW010000001">
    <property type="protein sequence ID" value="MBK0378512.1"/>
    <property type="molecule type" value="Genomic_DNA"/>
</dbReference>
<comment type="subcellular location">
    <subcellularLocation>
        <location evidence="1 8">Cell outer membrane</location>
        <topology evidence="1 8">Multi-pass membrane protein</topology>
    </subcellularLocation>
</comment>
<dbReference type="AlphaFoldDB" id="A0A934PRW9"/>
<dbReference type="Proteomes" id="UP000613193">
    <property type="component" value="Unassembled WGS sequence"/>
</dbReference>
<comment type="similarity">
    <text evidence="8">Belongs to the TonB-dependent receptor family.</text>
</comment>
<keyword evidence="7 8" id="KW-0998">Cell outer membrane</keyword>
<proteinExistence type="inferred from homology"/>
<feature type="signal peptide" evidence="9">
    <location>
        <begin position="1"/>
        <end position="24"/>
    </location>
</feature>
<keyword evidence="4 8" id="KW-0812">Transmembrane</keyword>
<name>A0A934PRW9_9SPHI</name>
<organism evidence="12 13">
    <name type="scientific">Mucilaginibacter segetis</name>
    <dbReference type="NCBI Taxonomy" id="2793071"/>
    <lineage>
        <taxon>Bacteria</taxon>
        <taxon>Pseudomonadati</taxon>
        <taxon>Bacteroidota</taxon>
        <taxon>Sphingobacteriia</taxon>
        <taxon>Sphingobacteriales</taxon>
        <taxon>Sphingobacteriaceae</taxon>
        <taxon>Mucilaginibacter</taxon>
    </lineage>
</organism>
<evidence type="ECO:0000256" key="6">
    <source>
        <dbReference type="ARBA" id="ARBA00023136"/>
    </source>
</evidence>
<keyword evidence="13" id="KW-1185">Reference proteome</keyword>
<dbReference type="PANTHER" id="PTHR30069">
    <property type="entry name" value="TONB-DEPENDENT OUTER MEMBRANE RECEPTOR"/>
    <property type="match status" value="1"/>
</dbReference>
<evidence type="ECO:0000259" key="10">
    <source>
        <dbReference type="Pfam" id="PF07715"/>
    </source>
</evidence>
<dbReference type="Pfam" id="PF14905">
    <property type="entry name" value="OMP_b-brl_3"/>
    <property type="match status" value="1"/>
</dbReference>
<feature type="domain" description="TonB-dependent receptor plug" evidence="10">
    <location>
        <begin position="146"/>
        <end position="228"/>
    </location>
</feature>
<evidence type="ECO:0000256" key="5">
    <source>
        <dbReference type="ARBA" id="ARBA00022729"/>
    </source>
</evidence>
<evidence type="ECO:0000313" key="13">
    <source>
        <dbReference type="Proteomes" id="UP000613193"/>
    </source>
</evidence>
<dbReference type="PANTHER" id="PTHR30069:SF29">
    <property type="entry name" value="HEMOGLOBIN AND HEMOGLOBIN-HAPTOGLOBIN-BINDING PROTEIN 1-RELATED"/>
    <property type="match status" value="1"/>
</dbReference>
<dbReference type="SUPFAM" id="SSF56935">
    <property type="entry name" value="Porins"/>
    <property type="match status" value="1"/>
</dbReference>
<keyword evidence="12" id="KW-0675">Receptor</keyword>
<protein>
    <submittedName>
        <fullName evidence="12">TonB-dependent receptor</fullName>
    </submittedName>
</protein>
<dbReference type="InterPro" id="IPR041700">
    <property type="entry name" value="OMP_b-brl_3"/>
</dbReference>
<dbReference type="GO" id="GO:0044718">
    <property type="term" value="P:siderophore transmembrane transport"/>
    <property type="evidence" value="ECO:0007669"/>
    <property type="project" value="TreeGrafter"/>
</dbReference>
<dbReference type="RefSeq" id="WP_200064373.1">
    <property type="nucleotide sequence ID" value="NZ_JAEHFW010000001.1"/>
</dbReference>
<gene>
    <name evidence="12" type="ORF">I5M19_04290</name>
</gene>
<keyword evidence="5 9" id="KW-0732">Signal</keyword>
<evidence type="ECO:0000256" key="8">
    <source>
        <dbReference type="PROSITE-ProRule" id="PRU01360"/>
    </source>
</evidence>
<reference evidence="12" key="1">
    <citation type="submission" date="2020-12" db="EMBL/GenBank/DDBJ databases">
        <title>Bacterial novel species Mucilaginibacter sp. SD-g isolated from soil.</title>
        <authorList>
            <person name="Jung H.-Y."/>
        </authorList>
    </citation>
    <scope>NUCLEOTIDE SEQUENCE</scope>
    <source>
        <strain evidence="12">SD-g</strain>
    </source>
</reference>
<dbReference type="InterPro" id="IPR008969">
    <property type="entry name" value="CarboxyPept-like_regulatory"/>
</dbReference>
<dbReference type="InterPro" id="IPR039426">
    <property type="entry name" value="TonB-dep_rcpt-like"/>
</dbReference>
<dbReference type="Pfam" id="PF07715">
    <property type="entry name" value="Plug"/>
    <property type="match status" value="1"/>
</dbReference>
<dbReference type="GO" id="GO:0015344">
    <property type="term" value="F:siderophore uptake transmembrane transporter activity"/>
    <property type="evidence" value="ECO:0007669"/>
    <property type="project" value="TreeGrafter"/>
</dbReference>
<sequence length="826" mass="90542">MKRSFTKAICLLFTLCGLTLQVMAQAGKGTISGKVVDATNGTPVDYATISVYKPGAKSPFNGISSDIRGDFKVDNVPDGSYKVTVEFLGYQRTAIEQVIVKGGSAVLGVIKLYPSQTTLKGVTITGNAPVIQNKIDKIVYNAENDLTSQGGVATDILKKVPQVTVDIDGNVQLLGSSGVRFLINGKPSTIFGSSIADALQSIPASQIKSVEVISSPGAKYDAAGTAGIINIILKKNNIYGLNGNVNLSAGTRRNNGSINLSAKKGNFGISTFLSGNNQFNTKGLNGTNRTSFFADTTNNLLQNGDSRINRNGIRTGLSIDWDINKKNNVSASVGYDAFNSDNSNSTNQQTRTFKGSTLTDDLSSLLNGNNHFNERSVDLTLAYKKTFERPDEELNIEANAGLGRSTSAFTQQESLIYSDRPFSGLNSNNHGVDNEVEVKLDYTYPVNDDFIIESGAKTTFNSIAGNTLVNSLDNSSQQFIPSPTQSNSLDYKRDIVAAYLSGTYKLFNYLDVKSGLRYERTISNASYSQVGKINIAPYNTFAPSLVIARNFKNKNSLKLSYSYRIERPDYEDLNPFLDLSDPRNASMGNPNLKPEIGNNFELGFNKNYEKGGNLNISIFYRHNGQDIKSFATFYPSYVVGDSTYKNLTLNTRLNIGQEIREGISISGSIPFGSKLTVRPNMFIANQTIVNKYSGGPNINGFRARMNLNASYEFNSDFSAELFGNYNSPENNIQGKRPAFFLYNLALRKMIFNRKGSIGFTATNPFNEYVKQESTIYADNSTRTSYRQVPFRSFGLTFTYKFGGLDFKKDKDNSTDNQPSFPTDNGN</sequence>
<dbReference type="Gene3D" id="2.170.130.10">
    <property type="entry name" value="TonB-dependent receptor, plug domain"/>
    <property type="match status" value="1"/>
</dbReference>
<dbReference type="Pfam" id="PF13620">
    <property type="entry name" value="CarboxypepD_reg"/>
    <property type="match status" value="1"/>
</dbReference>
<feature type="domain" description="Outer membrane protein beta-barrel" evidence="11">
    <location>
        <begin position="385"/>
        <end position="799"/>
    </location>
</feature>
<accession>A0A934PRW9</accession>
<dbReference type="PROSITE" id="PS52016">
    <property type="entry name" value="TONB_DEPENDENT_REC_3"/>
    <property type="match status" value="1"/>
</dbReference>
<evidence type="ECO:0000313" key="12">
    <source>
        <dbReference type="EMBL" id="MBK0378512.1"/>
    </source>
</evidence>
<keyword evidence="2 8" id="KW-0813">Transport</keyword>
<dbReference type="GO" id="GO:0009279">
    <property type="term" value="C:cell outer membrane"/>
    <property type="evidence" value="ECO:0007669"/>
    <property type="project" value="UniProtKB-SubCell"/>
</dbReference>
<evidence type="ECO:0000256" key="2">
    <source>
        <dbReference type="ARBA" id="ARBA00022448"/>
    </source>
</evidence>
<dbReference type="SUPFAM" id="SSF49464">
    <property type="entry name" value="Carboxypeptidase regulatory domain-like"/>
    <property type="match status" value="1"/>
</dbReference>
<evidence type="ECO:0000256" key="4">
    <source>
        <dbReference type="ARBA" id="ARBA00022692"/>
    </source>
</evidence>
<comment type="caution">
    <text evidence="12">The sequence shown here is derived from an EMBL/GenBank/DDBJ whole genome shotgun (WGS) entry which is preliminary data.</text>
</comment>
<dbReference type="InterPro" id="IPR012910">
    <property type="entry name" value="Plug_dom"/>
</dbReference>
<dbReference type="InterPro" id="IPR037066">
    <property type="entry name" value="Plug_dom_sf"/>
</dbReference>
<feature type="chain" id="PRO_5037321597" evidence="9">
    <location>
        <begin position="25"/>
        <end position="826"/>
    </location>
</feature>
<evidence type="ECO:0000259" key="11">
    <source>
        <dbReference type="Pfam" id="PF14905"/>
    </source>
</evidence>